<evidence type="ECO:0000313" key="1">
    <source>
        <dbReference type="EMBL" id="TCP69363.1"/>
    </source>
</evidence>
<protein>
    <submittedName>
        <fullName evidence="1">Uncharacterized protein DUF4004</fullName>
    </submittedName>
</protein>
<reference evidence="1 2" key="1">
    <citation type="submission" date="2019-03" db="EMBL/GenBank/DDBJ databases">
        <title>Genomic Encyclopedia of Type Strains, Phase IV (KMG-IV): sequencing the most valuable type-strain genomes for metagenomic binning, comparative biology and taxonomic classification.</title>
        <authorList>
            <person name="Goeker M."/>
        </authorList>
    </citation>
    <scope>NUCLEOTIDE SEQUENCE [LARGE SCALE GENOMIC DNA]</scope>
    <source>
        <strain evidence="1 2">DSM 46831</strain>
    </source>
</reference>
<dbReference type="Proteomes" id="UP000294746">
    <property type="component" value="Unassembled WGS sequence"/>
</dbReference>
<comment type="caution">
    <text evidence="1">The sequence shown here is derived from an EMBL/GenBank/DDBJ whole genome shotgun (WGS) entry which is preliminary data.</text>
</comment>
<gene>
    <name evidence="1" type="ORF">EDD57_10921</name>
</gene>
<proteinExistence type="predicted"/>
<accession>A0A4R2S1H6</accession>
<organism evidence="1 2">
    <name type="scientific">Baia soyae</name>
    <dbReference type="NCBI Taxonomy" id="1544746"/>
    <lineage>
        <taxon>Bacteria</taxon>
        <taxon>Bacillati</taxon>
        <taxon>Bacillota</taxon>
        <taxon>Bacilli</taxon>
        <taxon>Bacillales</taxon>
        <taxon>Thermoactinomycetaceae</taxon>
        <taxon>Baia</taxon>
    </lineage>
</organism>
<keyword evidence="2" id="KW-1185">Reference proteome</keyword>
<sequence length="217" mass="25334">MDQELISKKDLLHEADISYGQLYRWKRKQLIPEEWFIRKSTFTGQETFFPREKILERIEKIKQHKDDLSLDNLAQLFTKKIDEEPHFQNISLSHLLSNEMISQATRDLCQLELTNVDTLPYSQAFTLFVIEEILSSGSCSLEEAKLILTLLRDQEESFIQKPYVLFVTRKLGVATAILLHQHDEVHFDSASKIIMNLSLDELQERFKQQLLTHGGIS</sequence>
<dbReference type="RefSeq" id="WP_165873668.1">
    <property type="nucleotide sequence ID" value="NZ_SLXV01000009.1"/>
</dbReference>
<dbReference type="InterPro" id="IPR025063">
    <property type="entry name" value="DUF4004"/>
</dbReference>
<dbReference type="Pfam" id="PF13171">
    <property type="entry name" value="DUF4004"/>
    <property type="match status" value="1"/>
</dbReference>
<dbReference type="EMBL" id="SLXV01000009">
    <property type="protein sequence ID" value="TCP69363.1"/>
    <property type="molecule type" value="Genomic_DNA"/>
</dbReference>
<name>A0A4R2S1H6_9BACL</name>
<evidence type="ECO:0000313" key="2">
    <source>
        <dbReference type="Proteomes" id="UP000294746"/>
    </source>
</evidence>
<dbReference type="AlphaFoldDB" id="A0A4R2S1H6"/>